<keyword evidence="10 16" id="KW-0560">Oxidoreductase</keyword>
<evidence type="ECO:0000313" key="20">
    <source>
        <dbReference type="Proteomes" id="UP001500755"/>
    </source>
</evidence>
<dbReference type="PROSITE" id="PS51671">
    <property type="entry name" value="ACT"/>
    <property type="match status" value="1"/>
</dbReference>
<dbReference type="Pfam" id="PF01842">
    <property type="entry name" value="ACT"/>
    <property type="match status" value="1"/>
</dbReference>
<dbReference type="NCBIfam" id="NF004976">
    <property type="entry name" value="PRK06349.1"/>
    <property type="match status" value="1"/>
</dbReference>
<evidence type="ECO:0000256" key="13">
    <source>
        <dbReference type="ARBA" id="ARBA00044930"/>
    </source>
</evidence>
<dbReference type="InterPro" id="IPR016204">
    <property type="entry name" value="HDH"/>
</dbReference>
<evidence type="ECO:0000256" key="3">
    <source>
        <dbReference type="ARBA" id="ARBA00005062"/>
    </source>
</evidence>
<comment type="caution">
    <text evidence="19">The sequence shown here is derived from an EMBL/GenBank/DDBJ whole genome shotgun (WGS) entry which is preliminary data.</text>
</comment>
<comment type="pathway">
    <text evidence="3 16">Amino-acid biosynthesis; L-methionine biosynthesis via de novo pathway; L-homoserine from L-aspartate: step 3/3.</text>
</comment>
<evidence type="ECO:0000256" key="17">
    <source>
        <dbReference type="RuleBase" id="RU004171"/>
    </source>
</evidence>
<gene>
    <name evidence="19" type="ORF">GCM10009755_09140</name>
</gene>
<dbReference type="EMBL" id="BAAANO010000008">
    <property type="protein sequence ID" value="GAA2002522.1"/>
    <property type="molecule type" value="Genomic_DNA"/>
</dbReference>
<evidence type="ECO:0000256" key="15">
    <source>
        <dbReference type="ARBA" id="ARBA00049031"/>
    </source>
</evidence>
<dbReference type="InterPro" id="IPR045865">
    <property type="entry name" value="ACT-like_dom_sf"/>
</dbReference>
<evidence type="ECO:0000256" key="11">
    <source>
        <dbReference type="ARBA" id="ARBA00023053"/>
    </source>
</evidence>
<evidence type="ECO:0000256" key="1">
    <source>
        <dbReference type="ARBA" id="ARBA00001920"/>
    </source>
</evidence>
<comment type="function">
    <text evidence="13">Catalyzes the conversion of L-aspartate-beta-semialdehyde (L-Asa) to L-homoserine (L-Hse), the third step in the biosynthesis of threonine and methionine from aspartate.</text>
</comment>
<name>A0ABP5EMG6_9MICO</name>
<dbReference type="InterPro" id="IPR002912">
    <property type="entry name" value="ACT_dom"/>
</dbReference>
<accession>A0ABP5EMG6</accession>
<comment type="pathway">
    <text evidence="2 16">Amino-acid biosynthesis; L-threonine biosynthesis; L-threonine from L-aspartate: step 3/5.</text>
</comment>
<evidence type="ECO:0000256" key="4">
    <source>
        <dbReference type="ARBA" id="ARBA00006753"/>
    </source>
</evidence>
<evidence type="ECO:0000256" key="8">
    <source>
        <dbReference type="ARBA" id="ARBA00022697"/>
    </source>
</evidence>
<evidence type="ECO:0000256" key="14">
    <source>
        <dbReference type="ARBA" id="ARBA00048841"/>
    </source>
</evidence>
<evidence type="ECO:0000313" key="19">
    <source>
        <dbReference type="EMBL" id="GAA2002522.1"/>
    </source>
</evidence>
<reference evidence="20" key="1">
    <citation type="journal article" date="2019" name="Int. J. Syst. Evol. Microbiol.">
        <title>The Global Catalogue of Microorganisms (GCM) 10K type strain sequencing project: providing services to taxonomists for standard genome sequencing and annotation.</title>
        <authorList>
            <consortium name="The Broad Institute Genomics Platform"/>
            <consortium name="The Broad Institute Genome Sequencing Center for Infectious Disease"/>
            <person name="Wu L."/>
            <person name="Ma J."/>
        </authorList>
    </citation>
    <scope>NUCLEOTIDE SEQUENCE [LARGE SCALE GENOMIC DNA]</scope>
    <source>
        <strain evidence="20">JCM 14546</strain>
    </source>
</reference>
<keyword evidence="7 16" id="KW-0028">Amino-acid biosynthesis</keyword>
<sequence length="440" mass="45566">MKPLKVALLGCGVVGSEVARRITGHGDDLAARIGAPLELSAVVVRDTAKDRPGVPTDVLTTDHEAAIAGADIVVELMGGMEPARSSILAALGQGASVVTANKALLAAHYGELMHAADAAGVRLEHEAAVAGAIPIIRPLGDSLAGDRITRVMGIVNGTTNYILDQMDREGWDFDRSLRTAQELGYAEADPTADVGGHDAAAKAAILSSLAFHTPVTIDDVHVEGITAVTSDMIATARAQGFTIKLLAICEKLEDSPEGAGVSARVYPALIPRDHVLAGVGGAFNAVFVEAEAAGELMFYGQGAGGAPTASAVLGDIVSVARRRVLGGRGQYERNVASALPVLPVSAITTRYQITLDVFDRPGVLSKVTEVFTEEGISIELVQQTVIPAEAPATESSPEPRAKLVVATHSGTDAALRRTADRLAELDVVGALVSVLRIEGH</sequence>
<dbReference type="InterPro" id="IPR001342">
    <property type="entry name" value="HDH_cat"/>
</dbReference>
<keyword evidence="11" id="KW-0915">Sodium</keyword>
<dbReference type="PANTHER" id="PTHR43331">
    <property type="entry name" value="HOMOSERINE DEHYDROGENASE"/>
    <property type="match status" value="1"/>
</dbReference>
<keyword evidence="9 16" id="KW-0521">NADP</keyword>
<dbReference type="InterPro" id="IPR036291">
    <property type="entry name" value="NAD(P)-bd_dom_sf"/>
</dbReference>
<comment type="catalytic activity">
    <reaction evidence="15">
        <text>L-homoserine + NAD(+) = L-aspartate 4-semialdehyde + NADH + H(+)</text>
        <dbReference type="Rhea" id="RHEA:15757"/>
        <dbReference type="ChEBI" id="CHEBI:15378"/>
        <dbReference type="ChEBI" id="CHEBI:57476"/>
        <dbReference type="ChEBI" id="CHEBI:57540"/>
        <dbReference type="ChEBI" id="CHEBI:57945"/>
        <dbReference type="ChEBI" id="CHEBI:537519"/>
        <dbReference type="EC" id="1.1.1.3"/>
    </reaction>
    <physiologicalReaction direction="right-to-left" evidence="15">
        <dbReference type="Rhea" id="RHEA:15759"/>
    </physiologicalReaction>
</comment>
<evidence type="ECO:0000256" key="9">
    <source>
        <dbReference type="ARBA" id="ARBA00022857"/>
    </source>
</evidence>
<evidence type="ECO:0000256" key="6">
    <source>
        <dbReference type="ARBA" id="ARBA00013376"/>
    </source>
</evidence>
<dbReference type="RefSeq" id="WP_344307388.1">
    <property type="nucleotide sequence ID" value="NZ_BAAANO010000008.1"/>
</dbReference>
<dbReference type="Gene3D" id="3.30.70.260">
    <property type="match status" value="1"/>
</dbReference>
<dbReference type="EC" id="1.1.1.3" evidence="5 16"/>
<evidence type="ECO:0000256" key="10">
    <source>
        <dbReference type="ARBA" id="ARBA00023002"/>
    </source>
</evidence>
<dbReference type="CDD" id="cd04881">
    <property type="entry name" value="ACT_HSDH-Hom"/>
    <property type="match status" value="1"/>
</dbReference>
<evidence type="ECO:0000256" key="12">
    <source>
        <dbReference type="ARBA" id="ARBA00023167"/>
    </source>
</evidence>
<feature type="domain" description="ACT" evidence="18">
    <location>
        <begin position="352"/>
        <end position="439"/>
    </location>
</feature>
<evidence type="ECO:0000256" key="16">
    <source>
        <dbReference type="RuleBase" id="RU000579"/>
    </source>
</evidence>
<dbReference type="SUPFAM" id="SSF55347">
    <property type="entry name" value="Glyceraldehyde-3-phosphate dehydrogenase-like, C-terminal domain"/>
    <property type="match status" value="1"/>
</dbReference>
<keyword evidence="8 16" id="KW-0791">Threonine biosynthesis</keyword>
<evidence type="ECO:0000256" key="5">
    <source>
        <dbReference type="ARBA" id="ARBA00013213"/>
    </source>
</evidence>
<comment type="cofactor">
    <cofactor evidence="1">
        <name>a metal cation</name>
        <dbReference type="ChEBI" id="CHEBI:25213"/>
    </cofactor>
</comment>
<dbReference type="Gene3D" id="3.40.50.720">
    <property type="entry name" value="NAD(P)-binding Rossmann-like Domain"/>
    <property type="match status" value="1"/>
</dbReference>
<keyword evidence="12 16" id="KW-0486">Methionine biosynthesis</keyword>
<evidence type="ECO:0000256" key="7">
    <source>
        <dbReference type="ARBA" id="ARBA00022605"/>
    </source>
</evidence>
<evidence type="ECO:0000256" key="2">
    <source>
        <dbReference type="ARBA" id="ARBA00005056"/>
    </source>
</evidence>
<comment type="similarity">
    <text evidence="4 17">Belongs to the homoserine dehydrogenase family.</text>
</comment>
<comment type="catalytic activity">
    <reaction evidence="14">
        <text>L-homoserine + NADP(+) = L-aspartate 4-semialdehyde + NADPH + H(+)</text>
        <dbReference type="Rhea" id="RHEA:15761"/>
        <dbReference type="ChEBI" id="CHEBI:15378"/>
        <dbReference type="ChEBI" id="CHEBI:57476"/>
        <dbReference type="ChEBI" id="CHEBI:57783"/>
        <dbReference type="ChEBI" id="CHEBI:58349"/>
        <dbReference type="ChEBI" id="CHEBI:537519"/>
        <dbReference type="EC" id="1.1.1.3"/>
    </reaction>
    <physiologicalReaction direction="right-to-left" evidence="14">
        <dbReference type="Rhea" id="RHEA:15763"/>
    </physiologicalReaction>
</comment>
<dbReference type="SUPFAM" id="SSF55021">
    <property type="entry name" value="ACT-like"/>
    <property type="match status" value="1"/>
</dbReference>
<organism evidence="19 20">
    <name type="scientific">Brevibacterium samyangense</name>
    <dbReference type="NCBI Taxonomy" id="366888"/>
    <lineage>
        <taxon>Bacteria</taxon>
        <taxon>Bacillati</taxon>
        <taxon>Actinomycetota</taxon>
        <taxon>Actinomycetes</taxon>
        <taxon>Micrococcales</taxon>
        <taxon>Brevibacteriaceae</taxon>
        <taxon>Brevibacterium</taxon>
    </lineage>
</organism>
<keyword evidence="20" id="KW-1185">Reference proteome</keyword>
<dbReference type="Proteomes" id="UP001500755">
    <property type="component" value="Unassembled WGS sequence"/>
</dbReference>
<protein>
    <recommendedName>
        <fullName evidence="6 16">Homoserine dehydrogenase</fullName>
        <ecNumber evidence="5 16">1.1.1.3</ecNumber>
    </recommendedName>
</protein>
<evidence type="ECO:0000259" key="18">
    <source>
        <dbReference type="PROSITE" id="PS51671"/>
    </source>
</evidence>
<dbReference type="SUPFAM" id="SSF51735">
    <property type="entry name" value="NAD(P)-binding Rossmann-fold domains"/>
    <property type="match status" value="1"/>
</dbReference>
<dbReference type="InterPro" id="IPR019811">
    <property type="entry name" value="HDH_CS"/>
</dbReference>
<dbReference type="InterPro" id="IPR005106">
    <property type="entry name" value="Asp/hSer_DH_NAD-bd"/>
</dbReference>
<dbReference type="Pfam" id="PF03447">
    <property type="entry name" value="NAD_binding_3"/>
    <property type="match status" value="1"/>
</dbReference>
<dbReference type="PIRSF" id="PIRSF000098">
    <property type="entry name" value="Homoser_dehydrog"/>
    <property type="match status" value="1"/>
</dbReference>
<dbReference type="Gene3D" id="3.30.360.10">
    <property type="entry name" value="Dihydrodipicolinate Reductase, domain 2"/>
    <property type="match status" value="1"/>
</dbReference>
<dbReference type="PROSITE" id="PS01042">
    <property type="entry name" value="HOMOSER_DHGENASE"/>
    <property type="match status" value="1"/>
</dbReference>
<proteinExistence type="inferred from homology"/>
<dbReference type="Pfam" id="PF00742">
    <property type="entry name" value="Homoserine_dh"/>
    <property type="match status" value="1"/>
</dbReference>
<dbReference type="PANTHER" id="PTHR43331:SF1">
    <property type="entry name" value="HOMOSERINE DEHYDROGENASE"/>
    <property type="match status" value="1"/>
</dbReference>